<evidence type="ECO:0000256" key="3">
    <source>
        <dbReference type="ARBA" id="ARBA00022692"/>
    </source>
</evidence>
<evidence type="ECO:0000313" key="8">
    <source>
        <dbReference type="EMBL" id="KAF6026953.1"/>
    </source>
</evidence>
<evidence type="ECO:0000256" key="2">
    <source>
        <dbReference type="ARBA" id="ARBA00006843"/>
    </source>
</evidence>
<protein>
    <submittedName>
        <fullName evidence="8">Uncharacterized protein</fullName>
    </submittedName>
</protein>
<reference evidence="8" key="1">
    <citation type="submission" date="2020-06" db="EMBL/GenBank/DDBJ databases">
        <title>Draft genome of Bugula neritina, a colonial animal packing powerful symbionts and potential medicines.</title>
        <authorList>
            <person name="Rayko M."/>
        </authorList>
    </citation>
    <scope>NUCLEOTIDE SEQUENCE [LARGE SCALE GENOMIC DNA]</scope>
    <source>
        <strain evidence="8">Kwan_BN1</strain>
    </source>
</reference>
<dbReference type="InterPro" id="IPR007593">
    <property type="entry name" value="CD225/Dispanin_fam"/>
</dbReference>
<name>A0A7J7JM52_BUGNE</name>
<feature type="region of interest" description="Disordered" evidence="6">
    <location>
        <begin position="161"/>
        <end position="235"/>
    </location>
</feature>
<comment type="similarity">
    <text evidence="2">Belongs to the CD225/Dispanin family.</text>
</comment>
<dbReference type="AlphaFoldDB" id="A0A7J7JM52"/>
<keyword evidence="4 7" id="KW-1133">Transmembrane helix</keyword>
<evidence type="ECO:0000256" key="5">
    <source>
        <dbReference type="ARBA" id="ARBA00023136"/>
    </source>
</evidence>
<sequence>MKTKVGIESSKGEEKLSDAPPPVPDFMQPQQPQHTTIIIPTQVKQPGSTCWYVFGILSTIFCCLPCGAIGLVHAMIAKHEGEKGNHVGQRRRLYQAKCWISWSIALGVVMIVLISAYVIVVSQSTAWENDYSYEYEERKHDKDWNDDEEWKHDRDWDEDEEWKHDKDWDDDEEWKHDKDWDDDEEWKHDKDWDHDDEGKHDDKDWGDDEEWKHNGDGDHHKHGKHGKDDHHRKRK</sequence>
<dbReference type="GO" id="GO:0016020">
    <property type="term" value="C:membrane"/>
    <property type="evidence" value="ECO:0007669"/>
    <property type="project" value="UniProtKB-SubCell"/>
</dbReference>
<proteinExistence type="inferred from homology"/>
<keyword evidence="5 7" id="KW-0472">Membrane</keyword>
<feature type="region of interest" description="Disordered" evidence="6">
    <location>
        <begin position="1"/>
        <end position="23"/>
    </location>
</feature>
<dbReference type="PANTHER" id="PTHR14948">
    <property type="entry name" value="NG5"/>
    <property type="match status" value="1"/>
</dbReference>
<dbReference type="InterPro" id="IPR051423">
    <property type="entry name" value="CD225/Dispanin"/>
</dbReference>
<evidence type="ECO:0000256" key="4">
    <source>
        <dbReference type="ARBA" id="ARBA00022989"/>
    </source>
</evidence>
<dbReference type="Pfam" id="PF04505">
    <property type="entry name" value="CD225"/>
    <property type="match status" value="1"/>
</dbReference>
<evidence type="ECO:0000256" key="6">
    <source>
        <dbReference type="SAM" id="MobiDB-lite"/>
    </source>
</evidence>
<gene>
    <name evidence="8" type="ORF">EB796_014747</name>
</gene>
<organism evidence="8 9">
    <name type="scientific">Bugula neritina</name>
    <name type="common">Brown bryozoan</name>
    <name type="synonym">Sertularia neritina</name>
    <dbReference type="NCBI Taxonomy" id="10212"/>
    <lineage>
        <taxon>Eukaryota</taxon>
        <taxon>Metazoa</taxon>
        <taxon>Spiralia</taxon>
        <taxon>Lophotrochozoa</taxon>
        <taxon>Bryozoa</taxon>
        <taxon>Gymnolaemata</taxon>
        <taxon>Cheilostomatida</taxon>
        <taxon>Flustrina</taxon>
        <taxon>Buguloidea</taxon>
        <taxon>Bugulidae</taxon>
        <taxon>Bugula</taxon>
    </lineage>
</organism>
<feature type="compositionally biased region" description="Basic residues" evidence="6">
    <location>
        <begin position="220"/>
        <end position="235"/>
    </location>
</feature>
<feature type="compositionally biased region" description="Basic and acidic residues" evidence="6">
    <location>
        <begin position="161"/>
        <end position="203"/>
    </location>
</feature>
<comment type="subcellular location">
    <subcellularLocation>
        <location evidence="1">Membrane</location>
    </subcellularLocation>
</comment>
<feature type="transmembrane region" description="Helical" evidence="7">
    <location>
        <begin position="51"/>
        <end position="77"/>
    </location>
</feature>
<feature type="transmembrane region" description="Helical" evidence="7">
    <location>
        <begin position="98"/>
        <end position="120"/>
    </location>
</feature>
<dbReference type="Proteomes" id="UP000593567">
    <property type="component" value="Unassembled WGS sequence"/>
</dbReference>
<feature type="compositionally biased region" description="Basic and acidic residues" evidence="6">
    <location>
        <begin position="210"/>
        <end position="219"/>
    </location>
</feature>
<accession>A0A7J7JM52</accession>
<evidence type="ECO:0000256" key="7">
    <source>
        <dbReference type="SAM" id="Phobius"/>
    </source>
</evidence>
<evidence type="ECO:0000313" key="9">
    <source>
        <dbReference type="Proteomes" id="UP000593567"/>
    </source>
</evidence>
<comment type="caution">
    <text evidence="8">The sequence shown here is derived from an EMBL/GenBank/DDBJ whole genome shotgun (WGS) entry which is preliminary data.</text>
</comment>
<keyword evidence="3 7" id="KW-0812">Transmembrane</keyword>
<dbReference type="PANTHER" id="PTHR14948:SF25">
    <property type="entry name" value="DUF4190 DOMAIN-CONTAINING PROTEIN"/>
    <property type="match status" value="1"/>
</dbReference>
<keyword evidence="9" id="KW-1185">Reference proteome</keyword>
<dbReference type="EMBL" id="VXIV02002176">
    <property type="protein sequence ID" value="KAF6026953.1"/>
    <property type="molecule type" value="Genomic_DNA"/>
</dbReference>
<evidence type="ECO:0000256" key="1">
    <source>
        <dbReference type="ARBA" id="ARBA00004370"/>
    </source>
</evidence>